<gene>
    <name evidence="10" type="ORF">DIABBA_LOCUS2021</name>
</gene>
<dbReference type="GO" id="GO:0005789">
    <property type="term" value="C:endoplasmic reticulum membrane"/>
    <property type="evidence" value="ECO:0007669"/>
    <property type="project" value="UniProtKB-SubCell"/>
</dbReference>
<keyword evidence="4 6" id="KW-0058">Aromatic hydrocarbons catabolism</keyword>
<evidence type="ECO:0000313" key="10">
    <source>
        <dbReference type="EMBL" id="CAG9828078.1"/>
    </source>
</evidence>
<evidence type="ECO:0000256" key="1">
    <source>
        <dbReference type="ARBA" id="ARBA00000221"/>
    </source>
</evidence>
<feature type="domain" description="Epoxide hydrolase N-terminal" evidence="9">
    <location>
        <begin position="49"/>
        <end position="158"/>
    </location>
</feature>
<dbReference type="GO" id="GO:0033961">
    <property type="term" value="F:cis-stilbene-oxide hydrolase activity"/>
    <property type="evidence" value="ECO:0007669"/>
    <property type="project" value="UniProtKB-UniRule"/>
</dbReference>
<name>A0A9N9SPW2_DIABA</name>
<keyword evidence="6" id="KW-0472">Membrane</keyword>
<organism evidence="10 11">
    <name type="scientific">Diabrotica balteata</name>
    <name type="common">Banded cucumber beetle</name>
    <dbReference type="NCBI Taxonomy" id="107213"/>
    <lineage>
        <taxon>Eukaryota</taxon>
        <taxon>Metazoa</taxon>
        <taxon>Ecdysozoa</taxon>
        <taxon>Arthropoda</taxon>
        <taxon>Hexapoda</taxon>
        <taxon>Insecta</taxon>
        <taxon>Pterygota</taxon>
        <taxon>Neoptera</taxon>
        <taxon>Endopterygota</taxon>
        <taxon>Coleoptera</taxon>
        <taxon>Polyphaga</taxon>
        <taxon>Cucujiformia</taxon>
        <taxon>Chrysomeloidea</taxon>
        <taxon>Chrysomelidae</taxon>
        <taxon>Galerucinae</taxon>
        <taxon>Diabroticina</taxon>
        <taxon>Diabroticites</taxon>
        <taxon>Diabrotica</taxon>
    </lineage>
</organism>
<comment type="similarity">
    <text evidence="3 6">Belongs to the peptidase S33 family.</text>
</comment>
<evidence type="ECO:0000256" key="4">
    <source>
        <dbReference type="ARBA" id="ARBA00022797"/>
    </source>
</evidence>
<dbReference type="InterPro" id="IPR000639">
    <property type="entry name" value="Epox_hydrolase-like"/>
</dbReference>
<dbReference type="GO" id="GO:0097176">
    <property type="term" value="P:epoxide metabolic process"/>
    <property type="evidence" value="ECO:0007669"/>
    <property type="project" value="TreeGrafter"/>
</dbReference>
<keyword evidence="5 6" id="KW-0378">Hydrolase</keyword>
<dbReference type="Proteomes" id="UP001153709">
    <property type="component" value="Chromosome 1"/>
</dbReference>
<dbReference type="OrthoDB" id="7130006at2759"/>
<dbReference type="InterPro" id="IPR029058">
    <property type="entry name" value="AB_hydrolase_fold"/>
</dbReference>
<evidence type="ECO:0000256" key="2">
    <source>
        <dbReference type="ARBA" id="ARBA00004111"/>
    </source>
</evidence>
<protein>
    <recommendedName>
        <fullName evidence="6">Epoxide hydrolase</fullName>
        <ecNumber evidence="6">3.3.2.9</ecNumber>
    </recommendedName>
</protein>
<dbReference type="EMBL" id="OU898276">
    <property type="protein sequence ID" value="CAG9828078.1"/>
    <property type="molecule type" value="Genomic_DNA"/>
</dbReference>
<dbReference type="PANTHER" id="PTHR21661">
    <property type="entry name" value="EPOXIDE HYDROLASE 1-RELATED"/>
    <property type="match status" value="1"/>
</dbReference>
<feature type="signal peptide" evidence="8">
    <location>
        <begin position="1"/>
        <end position="16"/>
    </location>
</feature>
<comment type="subcellular location">
    <subcellularLocation>
        <location evidence="6">Endoplasmic reticulum membrane</location>
    </subcellularLocation>
    <subcellularLocation>
        <location evidence="2">Microsome membrane</location>
        <topology evidence="2">Single-pass membrane protein</topology>
    </subcellularLocation>
</comment>
<dbReference type="InterPro" id="IPR016292">
    <property type="entry name" value="Epoxide_hydrolase"/>
</dbReference>
<comment type="catalytic activity">
    <reaction evidence="6">
        <text>cis-stilbene oxide + H2O = (1R,2R)-hydrobenzoin</text>
        <dbReference type="Rhea" id="RHEA:23900"/>
        <dbReference type="ChEBI" id="CHEBI:15377"/>
        <dbReference type="ChEBI" id="CHEBI:50004"/>
        <dbReference type="ChEBI" id="CHEBI:50014"/>
        <dbReference type="EC" id="3.3.2.9"/>
    </reaction>
</comment>
<evidence type="ECO:0000256" key="7">
    <source>
        <dbReference type="PIRSR" id="PIRSR001112-1"/>
    </source>
</evidence>
<feature type="chain" id="PRO_5040283270" description="Epoxide hydrolase" evidence="8">
    <location>
        <begin position="17"/>
        <end position="454"/>
    </location>
</feature>
<dbReference type="PIRSF" id="PIRSF001112">
    <property type="entry name" value="Epoxide_hydrolase"/>
    <property type="match status" value="1"/>
</dbReference>
<feature type="active site" description="Proton donor" evidence="7">
    <location>
        <position position="373"/>
    </location>
</feature>
<evidence type="ECO:0000256" key="8">
    <source>
        <dbReference type="SAM" id="SignalP"/>
    </source>
</evidence>
<reference evidence="10" key="1">
    <citation type="submission" date="2022-01" db="EMBL/GenBank/DDBJ databases">
        <authorList>
            <person name="King R."/>
        </authorList>
    </citation>
    <scope>NUCLEOTIDE SEQUENCE</scope>
</reference>
<dbReference type="SUPFAM" id="SSF53474">
    <property type="entry name" value="alpha/beta-Hydrolases"/>
    <property type="match status" value="1"/>
</dbReference>
<dbReference type="AlphaFoldDB" id="A0A9N9SPW2"/>
<feature type="active site" description="Nucleophile" evidence="7">
    <location>
        <position position="224"/>
    </location>
</feature>
<comment type="catalytic activity">
    <reaction evidence="1 6">
        <text>1-(4-methoxyphenyl)-N-methyl-N-[(3-methyloxetan-3-yl)methyl]methanamine + H2O = 2-{[(4-methoxybenzyl)(methyl)amino]methyl}-2-methylpropane-1,3-diol</text>
        <dbReference type="Rhea" id="RHEA:55764"/>
        <dbReference type="ChEBI" id="CHEBI:15377"/>
        <dbReference type="ChEBI" id="CHEBI:139161"/>
        <dbReference type="ChEBI" id="CHEBI:139164"/>
        <dbReference type="EC" id="3.3.2.9"/>
    </reaction>
</comment>
<accession>A0A9N9SPW2</accession>
<dbReference type="PRINTS" id="PR00412">
    <property type="entry name" value="EPOXHYDRLASE"/>
</dbReference>
<evidence type="ECO:0000256" key="5">
    <source>
        <dbReference type="ARBA" id="ARBA00022801"/>
    </source>
</evidence>
<dbReference type="InterPro" id="IPR010497">
    <property type="entry name" value="Epoxide_hydro_N"/>
</dbReference>
<dbReference type="Gene3D" id="3.40.50.1820">
    <property type="entry name" value="alpha/beta hydrolase"/>
    <property type="match status" value="1"/>
</dbReference>
<evidence type="ECO:0000256" key="3">
    <source>
        <dbReference type="ARBA" id="ARBA00010088"/>
    </source>
</evidence>
<keyword evidence="11" id="KW-1185">Reference proteome</keyword>
<evidence type="ECO:0000259" key="9">
    <source>
        <dbReference type="Pfam" id="PF06441"/>
    </source>
</evidence>
<dbReference type="PANTHER" id="PTHR21661:SF35">
    <property type="entry name" value="EPOXIDE HYDROLASE"/>
    <property type="match status" value="1"/>
</dbReference>
<evidence type="ECO:0000313" key="11">
    <source>
        <dbReference type="Proteomes" id="UP001153709"/>
    </source>
</evidence>
<sequence length="454" mass="51933">MLFVLTLFSVIAYIAYNKFKKLMEPPPLPEKLEEKWWGPGAPGSIKPEVKPFTINVSDDVLKDLQYRLDHHRPFTPPLEGIAHEYGINTNLVQKIVDYWRTKYNWREREKYLNQYPQFTLNIQGLDLHYVHIKPKVSTDIKVLPLLILHGWPGSVREFYELFPLLTTPQKGRNFVFEVIAPHIPGFGFSKPAVRPGLSPDNIALVYKNMMHHLGFQKFYVQGGDFGSIILRNMVVLYPEVIEGFHCNFPVVTSARHYIKLFFAGLFPSLSSWYVRPEHRAKVFPIKQGFERTISATGYLHEQATKPDTLGVAMNESPIGLAAYILEKFVGGTNYQNALLVDGGLSESYTYDSLLDNIMLYWLNSAATTSFRLYAETFNKANNAKGILQHPIEIPTAVARYKYDFYSPDGAIKDIFVNCVQFTDIDGGHFSAFEKPEVFANDLYDGIEKILRLKN</sequence>
<dbReference type="EC" id="3.3.2.9" evidence="6"/>
<feature type="active site" description="Proton acceptor" evidence="7">
    <location>
        <position position="428"/>
    </location>
</feature>
<dbReference type="Pfam" id="PF06441">
    <property type="entry name" value="EHN"/>
    <property type="match status" value="1"/>
</dbReference>
<keyword evidence="6" id="KW-0256">Endoplasmic reticulum</keyword>
<keyword evidence="8" id="KW-0732">Signal</keyword>
<evidence type="ECO:0000256" key="6">
    <source>
        <dbReference type="PIRNR" id="PIRNR001112"/>
    </source>
</evidence>
<proteinExistence type="inferred from homology"/>
<comment type="function">
    <text evidence="6">Catalyzes juvenile hormone hydrolysis.</text>
</comment>